<dbReference type="SUPFAM" id="SSF50729">
    <property type="entry name" value="PH domain-like"/>
    <property type="match status" value="1"/>
</dbReference>
<proteinExistence type="predicted"/>
<dbReference type="PROSITE" id="PS51064">
    <property type="entry name" value="IRS_PTB"/>
    <property type="match status" value="1"/>
</dbReference>
<feature type="domain" description="IRS-type PTB" evidence="2">
    <location>
        <begin position="25"/>
        <end position="130"/>
    </location>
</feature>
<dbReference type="GO" id="GO:0005737">
    <property type="term" value="C:cytoplasm"/>
    <property type="evidence" value="ECO:0007669"/>
    <property type="project" value="TreeGrafter"/>
</dbReference>
<evidence type="ECO:0000256" key="1">
    <source>
        <dbReference type="SAM" id="MobiDB-lite"/>
    </source>
</evidence>
<dbReference type="InterPro" id="IPR050996">
    <property type="entry name" value="Docking_Protein_DOK"/>
</dbReference>
<dbReference type="Gene3D" id="2.30.29.30">
    <property type="entry name" value="Pleckstrin-homology domain (PH domain)/Phosphotyrosine-binding domain (PTB)"/>
    <property type="match status" value="1"/>
</dbReference>
<dbReference type="SMART" id="SM00310">
    <property type="entry name" value="PTBI"/>
    <property type="match status" value="1"/>
</dbReference>
<dbReference type="Pfam" id="PF02174">
    <property type="entry name" value="IRS"/>
    <property type="match status" value="1"/>
</dbReference>
<feature type="region of interest" description="Disordered" evidence="1">
    <location>
        <begin position="1"/>
        <end position="22"/>
    </location>
</feature>
<dbReference type="InterPro" id="IPR011993">
    <property type="entry name" value="PH-like_dom_sf"/>
</dbReference>
<dbReference type="GO" id="GO:0007169">
    <property type="term" value="P:cell surface receptor protein tyrosine kinase signaling pathway"/>
    <property type="evidence" value="ECO:0007669"/>
    <property type="project" value="TreeGrafter"/>
</dbReference>
<dbReference type="EMBL" id="QCYY01002024">
    <property type="protein sequence ID" value="ROT73498.1"/>
    <property type="molecule type" value="Genomic_DNA"/>
</dbReference>
<dbReference type="PANTHER" id="PTHR21258:SF62">
    <property type="entry name" value="INSULIN RECEPTOR SUBSTRATE 1"/>
    <property type="match status" value="1"/>
</dbReference>
<reference evidence="3 4" key="2">
    <citation type="submission" date="2019-01" db="EMBL/GenBank/DDBJ databases">
        <title>The decoding of complex shrimp genome reveals the adaptation for benthos swimmer, frequently molting mechanism and breeding impact on genome.</title>
        <authorList>
            <person name="Sun Y."/>
            <person name="Gao Y."/>
            <person name="Yu Y."/>
        </authorList>
    </citation>
    <scope>NUCLEOTIDE SEQUENCE [LARGE SCALE GENOMIC DNA]</scope>
    <source>
        <tissue evidence="3">Muscle</tissue>
    </source>
</reference>
<feature type="compositionally biased region" description="Polar residues" evidence="1">
    <location>
        <begin position="1"/>
        <end position="15"/>
    </location>
</feature>
<dbReference type="PANTHER" id="PTHR21258">
    <property type="entry name" value="DOCKING PROTEIN RELATED"/>
    <property type="match status" value="1"/>
</dbReference>
<sequence>MTLLPSPSFQESTRMPLQGSPLRENQSYWSTFLVMPDSETSARLQARGFVRLAIEVMGVTLTSAEGRLIALFPLKVVRRFGYTWNEFKIWSGRACMHGEGLFSFRTNQAREIADCITDLKQILKCGLSSPPEAKSPKPCDAEEHIYEEPAYLSLPFLLDARRIRPSSEQVQVPAASTSAAGPRPRAFGEASLPREHEWQFKTMMLLELVKEFCKGDCRRYCEVLNRFLERNGMTPLEWDF</sequence>
<organism evidence="3 4">
    <name type="scientific">Penaeus vannamei</name>
    <name type="common">Whiteleg shrimp</name>
    <name type="synonym">Litopenaeus vannamei</name>
    <dbReference type="NCBI Taxonomy" id="6689"/>
    <lineage>
        <taxon>Eukaryota</taxon>
        <taxon>Metazoa</taxon>
        <taxon>Ecdysozoa</taxon>
        <taxon>Arthropoda</taxon>
        <taxon>Crustacea</taxon>
        <taxon>Multicrustacea</taxon>
        <taxon>Malacostraca</taxon>
        <taxon>Eumalacostraca</taxon>
        <taxon>Eucarida</taxon>
        <taxon>Decapoda</taxon>
        <taxon>Dendrobranchiata</taxon>
        <taxon>Penaeoidea</taxon>
        <taxon>Penaeidae</taxon>
        <taxon>Penaeus</taxon>
    </lineage>
</organism>
<name>A0A423TAM9_PENVA</name>
<dbReference type="OrthoDB" id="6353491at2759"/>
<reference evidence="3 4" key="1">
    <citation type="submission" date="2018-04" db="EMBL/GenBank/DDBJ databases">
        <authorList>
            <person name="Zhang X."/>
            <person name="Yuan J."/>
            <person name="Li F."/>
            <person name="Xiang J."/>
        </authorList>
    </citation>
    <scope>NUCLEOTIDE SEQUENCE [LARGE SCALE GENOMIC DNA]</scope>
    <source>
        <tissue evidence="3">Muscle</tissue>
    </source>
</reference>
<dbReference type="STRING" id="6689.A0A423TAM9"/>
<evidence type="ECO:0000313" key="3">
    <source>
        <dbReference type="EMBL" id="ROT73498.1"/>
    </source>
</evidence>
<dbReference type="AlphaFoldDB" id="A0A423TAM9"/>
<dbReference type="Proteomes" id="UP000283509">
    <property type="component" value="Unassembled WGS sequence"/>
</dbReference>
<comment type="caution">
    <text evidence="3">The sequence shown here is derived from an EMBL/GenBank/DDBJ whole genome shotgun (WGS) entry which is preliminary data.</text>
</comment>
<accession>A0A423TAM9</accession>
<dbReference type="InterPro" id="IPR002404">
    <property type="entry name" value="IRS_PTB"/>
</dbReference>
<dbReference type="SMART" id="SM01244">
    <property type="entry name" value="IRS"/>
    <property type="match status" value="1"/>
</dbReference>
<evidence type="ECO:0000259" key="2">
    <source>
        <dbReference type="PROSITE" id="PS51064"/>
    </source>
</evidence>
<evidence type="ECO:0000313" key="4">
    <source>
        <dbReference type="Proteomes" id="UP000283509"/>
    </source>
</evidence>
<gene>
    <name evidence="3" type="ORF">C7M84_008070</name>
</gene>
<keyword evidence="4" id="KW-1185">Reference proteome</keyword>
<protein>
    <recommendedName>
        <fullName evidence="2">IRS-type PTB domain-containing protein</fullName>
    </recommendedName>
</protein>